<comment type="caution">
    <text evidence="1">The sequence shown here is derived from an EMBL/GenBank/DDBJ whole genome shotgun (WGS) entry which is preliminary data.</text>
</comment>
<accession>A0AAX2CFL4</accession>
<protein>
    <submittedName>
        <fullName evidence="1">Uncharacterized protein</fullName>
    </submittedName>
</protein>
<organism evidence="1 2">
    <name type="scientific">Bacillus cytotoxicus</name>
    <dbReference type="NCBI Taxonomy" id="580165"/>
    <lineage>
        <taxon>Bacteria</taxon>
        <taxon>Bacillati</taxon>
        <taxon>Bacillota</taxon>
        <taxon>Bacilli</taxon>
        <taxon>Bacillales</taxon>
        <taxon>Bacillaceae</taxon>
        <taxon>Bacillus</taxon>
        <taxon>Bacillus cereus group</taxon>
    </lineage>
</organism>
<evidence type="ECO:0000313" key="2">
    <source>
        <dbReference type="Proteomes" id="UP000242164"/>
    </source>
</evidence>
<dbReference type="Proteomes" id="UP000242164">
    <property type="component" value="Unassembled WGS sequence"/>
</dbReference>
<reference evidence="1 2" key="1">
    <citation type="submission" date="2016-08" db="EMBL/GenBank/DDBJ databases">
        <authorList>
            <person name="Loux V."/>
            <person name="Rue O."/>
        </authorList>
    </citation>
    <scope>NUCLEOTIDE SEQUENCE [LARGE SCALE GENOMIC DNA]</scope>
    <source>
        <strain evidence="1 2">AFSSA_08CEB44bac</strain>
    </source>
</reference>
<gene>
    <name evidence="1" type="ORF">BCB44BAC_01617</name>
</gene>
<dbReference type="EMBL" id="FMIK01000022">
    <property type="protein sequence ID" value="SCL89850.1"/>
    <property type="molecule type" value="Genomic_DNA"/>
</dbReference>
<evidence type="ECO:0000313" key="1">
    <source>
        <dbReference type="EMBL" id="SCL89850.1"/>
    </source>
</evidence>
<proteinExistence type="predicted"/>
<sequence length="11" mass="1361">MERIDVKDVQQ</sequence>
<name>A0AAX2CFL4_9BACI</name>